<name>A0A841GVE7_9BACT</name>
<dbReference type="AlphaFoldDB" id="A0A841GVE7"/>
<comment type="caution">
    <text evidence="1">The sequence shown here is derived from an EMBL/GenBank/DDBJ whole genome shotgun (WGS) entry which is preliminary data.</text>
</comment>
<protein>
    <submittedName>
        <fullName evidence="1">Uncharacterized protein</fullName>
    </submittedName>
</protein>
<dbReference type="EMBL" id="JACHIA010000001">
    <property type="protein sequence ID" value="MBB6068755.1"/>
    <property type="molecule type" value="Genomic_DNA"/>
</dbReference>
<reference evidence="1 2" key="1">
    <citation type="submission" date="2020-08" db="EMBL/GenBank/DDBJ databases">
        <title>Genomic Encyclopedia of Type Strains, Phase IV (KMG-IV): sequencing the most valuable type-strain genomes for metagenomic binning, comparative biology and taxonomic classification.</title>
        <authorList>
            <person name="Goeker M."/>
        </authorList>
    </citation>
    <scope>NUCLEOTIDE SEQUENCE [LARGE SCALE GENOMIC DNA]</scope>
    <source>
        <strain evidence="1 2">DSM 29007</strain>
    </source>
</reference>
<evidence type="ECO:0000313" key="2">
    <source>
        <dbReference type="Proteomes" id="UP000582837"/>
    </source>
</evidence>
<proteinExistence type="predicted"/>
<accession>A0A841GVE7</accession>
<dbReference type="Proteomes" id="UP000582837">
    <property type="component" value="Unassembled WGS sequence"/>
</dbReference>
<evidence type="ECO:0000313" key="1">
    <source>
        <dbReference type="EMBL" id="MBB6068755.1"/>
    </source>
</evidence>
<sequence length="150" mass="16621">MQFCRQRGCEVAVDLVPHDLYDRLSLSELQQLTNDSTIIISEVQTLNGFTTGHQSGILNLKDALASSSNIRHLLPNRWLLLKFGIGNMDQFLVVSPAGKACSGYTGFRDLSDTTGFGDRVTAKELYLILTSGIEGWAEPKIDLNREHNIP</sequence>
<keyword evidence="2" id="KW-1185">Reference proteome</keyword>
<organism evidence="1 2">
    <name type="scientific">Longimicrobium terrae</name>
    <dbReference type="NCBI Taxonomy" id="1639882"/>
    <lineage>
        <taxon>Bacteria</taxon>
        <taxon>Pseudomonadati</taxon>
        <taxon>Gemmatimonadota</taxon>
        <taxon>Longimicrobiia</taxon>
        <taxon>Longimicrobiales</taxon>
        <taxon>Longimicrobiaceae</taxon>
        <taxon>Longimicrobium</taxon>
    </lineage>
</organism>
<gene>
    <name evidence="1" type="ORF">HNQ61_000366</name>
</gene>